<keyword evidence="8" id="KW-0732">Signal</keyword>
<dbReference type="PANTHER" id="PTHR30026:SF20">
    <property type="entry name" value="OUTER MEMBRANE PROTEIN TOLC"/>
    <property type="match status" value="1"/>
</dbReference>
<dbReference type="Gene3D" id="1.20.1600.10">
    <property type="entry name" value="Outer membrane efflux proteins (OEP)"/>
    <property type="match status" value="1"/>
</dbReference>
<dbReference type="SUPFAM" id="SSF56954">
    <property type="entry name" value="Outer membrane efflux proteins (OEP)"/>
    <property type="match status" value="1"/>
</dbReference>
<dbReference type="Proteomes" id="UP000777784">
    <property type="component" value="Unassembled WGS sequence"/>
</dbReference>
<dbReference type="AlphaFoldDB" id="A0A948RWG6"/>
<keyword evidence="5" id="KW-0812">Transmembrane</keyword>
<evidence type="ECO:0000256" key="8">
    <source>
        <dbReference type="SAM" id="SignalP"/>
    </source>
</evidence>
<dbReference type="GO" id="GO:0015562">
    <property type="term" value="F:efflux transmembrane transporter activity"/>
    <property type="evidence" value="ECO:0007669"/>
    <property type="project" value="InterPro"/>
</dbReference>
<comment type="similarity">
    <text evidence="2">Belongs to the outer membrane factor (OMF) (TC 1.B.17) family.</text>
</comment>
<dbReference type="GO" id="GO:0015288">
    <property type="term" value="F:porin activity"/>
    <property type="evidence" value="ECO:0007669"/>
    <property type="project" value="TreeGrafter"/>
</dbReference>
<dbReference type="InterPro" id="IPR003423">
    <property type="entry name" value="OMP_efflux"/>
</dbReference>
<dbReference type="EMBL" id="JAHJDP010000037">
    <property type="protein sequence ID" value="MBU2690823.1"/>
    <property type="molecule type" value="Genomic_DNA"/>
</dbReference>
<evidence type="ECO:0000256" key="6">
    <source>
        <dbReference type="ARBA" id="ARBA00023136"/>
    </source>
</evidence>
<evidence type="ECO:0000256" key="5">
    <source>
        <dbReference type="ARBA" id="ARBA00022692"/>
    </source>
</evidence>
<dbReference type="InterPro" id="IPR051906">
    <property type="entry name" value="TolC-like"/>
</dbReference>
<gene>
    <name evidence="9" type="ORF">KJ970_07820</name>
</gene>
<reference evidence="9" key="1">
    <citation type="submission" date="2021-05" db="EMBL/GenBank/DDBJ databases">
        <title>Energy efficiency and biological interactions define the core microbiome of deep oligotrophic groundwater.</title>
        <authorList>
            <person name="Mehrshad M."/>
            <person name="Lopez-Fernandez M."/>
            <person name="Bell E."/>
            <person name="Bernier-Latmani R."/>
            <person name="Bertilsson S."/>
            <person name="Dopson M."/>
        </authorList>
    </citation>
    <scope>NUCLEOTIDE SEQUENCE</scope>
    <source>
        <strain evidence="9">Modern_marine.mb.64</strain>
    </source>
</reference>
<proteinExistence type="inferred from homology"/>
<name>A0A948RWG6_UNCEI</name>
<keyword evidence="4" id="KW-1134">Transmembrane beta strand</keyword>
<feature type="signal peptide" evidence="8">
    <location>
        <begin position="1"/>
        <end position="28"/>
    </location>
</feature>
<sequence>MRKPRFFPAVLAIAGVTAGLAVFSAAGAQAPLQEVDLEQAIRLALDNDPATVGAAAAVSSASADLLEARGLWLPSLTMSSGYSNSSDQRVDTATGRLVSESYNAQISASLELFSGGRRIVENRAAAANLKAAGADYRLQTFQTILRTTEIFYDAAASADLQRLAEQRRDRARQQLSFAETRFDLGTATSSDMLRAQLEVDNAELGVLNAELMLRTAALALGRQIGRAGEIHPVSSSLPGQAPVLPPTESLIEQAVRSSPSVVAAEATLRGRQAERLAGIADYLPSATLSGGYDWFAFNFPPDQRSWNLRLTASLPIFDRFGREANVQRAAARERFAEAEARDAVMAVRVAVESATGEIASVARGIEIANHARELALEDLRVLEERYQIGVATILELQTSQVALTEAEVAVVRARQALGMAVARLEVVLGERIEVRTRE</sequence>
<accession>A0A948RWG6</accession>
<protein>
    <submittedName>
        <fullName evidence="9">TolC family protein</fullName>
    </submittedName>
</protein>
<dbReference type="PANTHER" id="PTHR30026">
    <property type="entry name" value="OUTER MEMBRANE PROTEIN TOLC"/>
    <property type="match status" value="1"/>
</dbReference>
<dbReference type="Pfam" id="PF02321">
    <property type="entry name" value="OEP"/>
    <property type="match status" value="2"/>
</dbReference>
<organism evidence="9 10">
    <name type="scientific">Eiseniibacteriota bacterium</name>
    <dbReference type="NCBI Taxonomy" id="2212470"/>
    <lineage>
        <taxon>Bacteria</taxon>
        <taxon>Candidatus Eiseniibacteriota</taxon>
    </lineage>
</organism>
<evidence type="ECO:0000256" key="4">
    <source>
        <dbReference type="ARBA" id="ARBA00022452"/>
    </source>
</evidence>
<comment type="caution">
    <text evidence="9">The sequence shown here is derived from an EMBL/GenBank/DDBJ whole genome shotgun (WGS) entry which is preliminary data.</text>
</comment>
<comment type="subcellular location">
    <subcellularLocation>
        <location evidence="1">Cell outer membrane</location>
    </subcellularLocation>
</comment>
<evidence type="ECO:0000313" key="10">
    <source>
        <dbReference type="Proteomes" id="UP000777784"/>
    </source>
</evidence>
<keyword evidence="7" id="KW-0998">Cell outer membrane</keyword>
<keyword evidence="6" id="KW-0472">Membrane</keyword>
<evidence type="ECO:0000256" key="7">
    <source>
        <dbReference type="ARBA" id="ARBA00023237"/>
    </source>
</evidence>
<evidence type="ECO:0000256" key="1">
    <source>
        <dbReference type="ARBA" id="ARBA00004442"/>
    </source>
</evidence>
<dbReference type="GO" id="GO:1990281">
    <property type="term" value="C:efflux pump complex"/>
    <property type="evidence" value="ECO:0007669"/>
    <property type="project" value="TreeGrafter"/>
</dbReference>
<dbReference type="GO" id="GO:0009279">
    <property type="term" value="C:cell outer membrane"/>
    <property type="evidence" value="ECO:0007669"/>
    <property type="project" value="UniProtKB-SubCell"/>
</dbReference>
<keyword evidence="3" id="KW-0813">Transport</keyword>
<evidence type="ECO:0000256" key="2">
    <source>
        <dbReference type="ARBA" id="ARBA00007613"/>
    </source>
</evidence>
<evidence type="ECO:0000313" key="9">
    <source>
        <dbReference type="EMBL" id="MBU2690823.1"/>
    </source>
</evidence>
<evidence type="ECO:0000256" key="3">
    <source>
        <dbReference type="ARBA" id="ARBA00022448"/>
    </source>
</evidence>
<feature type="chain" id="PRO_5037209813" evidence="8">
    <location>
        <begin position="29"/>
        <end position="438"/>
    </location>
</feature>